<feature type="domain" description="Rhodanese" evidence="1">
    <location>
        <begin position="70"/>
        <end position="110"/>
    </location>
</feature>
<dbReference type="CDD" id="cd00158">
    <property type="entry name" value="RHOD"/>
    <property type="match status" value="1"/>
</dbReference>
<dbReference type="PROSITE" id="PS50206">
    <property type="entry name" value="RHODANESE_3"/>
    <property type="match status" value="1"/>
</dbReference>
<evidence type="ECO:0000313" key="2">
    <source>
        <dbReference type="EMBL" id="MBA2114514.1"/>
    </source>
</evidence>
<comment type="caution">
    <text evidence="2">The sequence shown here is derived from an EMBL/GenBank/DDBJ whole genome shotgun (WGS) entry which is preliminary data.</text>
</comment>
<proteinExistence type="predicted"/>
<dbReference type="Gene3D" id="3.40.250.10">
    <property type="entry name" value="Rhodanese-like domain"/>
    <property type="match status" value="1"/>
</dbReference>
<gene>
    <name evidence="2" type="ORF">HOV93_16800</name>
</gene>
<reference evidence="2 3" key="1">
    <citation type="submission" date="2020-05" db="EMBL/GenBank/DDBJ databases">
        <title>Bremerella alba sp. nov., a novel planctomycete isolated from the surface of the macroalga Fucus spiralis.</title>
        <authorList>
            <person name="Godinho O."/>
            <person name="Botelho R."/>
            <person name="Albuquerque L."/>
            <person name="Wiegand S."/>
            <person name="Da Costa M.S."/>
            <person name="Lobo-Da-Cunha A."/>
            <person name="Jogler C."/>
            <person name="Lage O.M."/>
        </authorList>
    </citation>
    <scope>NUCLEOTIDE SEQUENCE [LARGE SCALE GENOMIC DNA]</scope>
    <source>
        <strain evidence="2 3">FF15</strain>
    </source>
</reference>
<dbReference type="SUPFAM" id="SSF52821">
    <property type="entry name" value="Rhodanese/Cell cycle control phosphatase"/>
    <property type="match status" value="1"/>
</dbReference>
<sequence>MRTIMLATVIAGVLGALVAGTLHSGEGPSSDSTLANPQIDYQGFAKQVQEVAKVREKRRVSEDQFIRMINDPKAIVLDARSQRMYDLLHVKGAVHISLPDMTAEALAELIPTKRYPGRDLLQQQLQKRANRICYQVGRRFAQFEYLQHALQLRLSQHIRAQAATRSSSDEDPLRRQLG</sequence>
<dbReference type="InterPro" id="IPR001763">
    <property type="entry name" value="Rhodanese-like_dom"/>
</dbReference>
<dbReference type="Proteomes" id="UP000551616">
    <property type="component" value="Unassembled WGS sequence"/>
</dbReference>
<name>A0A7V8V400_9BACT</name>
<dbReference type="EMBL" id="JABRWO010000004">
    <property type="protein sequence ID" value="MBA2114514.1"/>
    <property type="molecule type" value="Genomic_DNA"/>
</dbReference>
<organism evidence="2 3">
    <name type="scientific">Bremerella alba</name>
    <dbReference type="NCBI Taxonomy" id="980252"/>
    <lineage>
        <taxon>Bacteria</taxon>
        <taxon>Pseudomonadati</taxon>
        <taxon>Planctomycetota</taxon>
        <taxon>Planctomycetia</taxon>
        <taxon>Pirellulales</taxon>
        <taxon>Pirellulaceae</taxon>
        <taxon>Bremerella</taxon>
    </lineage>
</organism>
<dbReference type="InterPro" id="IPR036873">
    <property type="entry name" value="Rhodanese-like_dom_sf"/>
</dbReference>
<dbReference type="RefSeq" id="WP_207395977.1">
    <property type="nucleotide sequence ID" value="NZ_JABRWO010000004.1"/>
</dbReference>
<accession>A0A7V8V400</accession>
<dbReference type="Pfam" id="PF00581">
    <property type="entry name" value="Rhodanese"/>
    <property type="match status" value="1"/>
</dbReference>
<keyword evidence="3" id="KW-1185">Reference proteome</keyword>
<evidence type="ECO:0000259" key="1">
    <source>
        <dbReference type="PROSITE" id="PS50206"/>
    </source>
</evidence>
<protein>
    <recommendedName>
        <fullName evidence="1">Rhodanese domain-containing protein</fullName>
    </recommendedName>
</protein>
<evidence type="ECO:0000313" key="3">
    <source>
        <dbReference type="Proteomes" id="UP000551616"/>
    </source>
</evidence>
<dbReference type="AlphaFoldDB" id="A0A7V8V400"/>